<evidence type="ECO:0000313" key="3">
    <source>
        <dbReference type="Proteomes" id="UP000729402"/>
    </source>
</evidence>
<keyword evidence="3" id="KW-1185">Reference proteome</keyword>
<protein>
    <submittedName>
        <fullName evidence="2">Uncharacterized protein</fullName>
    </submittedName>
</protein>
<comment type="caution">
    <text evidence="2">The sequence shown here is derived from an EMBL/GenBank/DDBJ whole genome shotgun (WGS) entry which is preliminary data.</text>
</comment>
<reference evidence="2" key="1">
    <citation type="journal article" date="2021" name="bioRxiv">
        <title>Whole Genome Assembly and Annotation of Northern Wild Rice, Zizania palustris L., Supports a Whole Genome Duplication in the Zizania Genus.</title>
        <authorList>
            <person name="Haas M."/>
            <person name="Kono T."/>
            <person name="Macchietto M."/>
            <person name="Millas R."/>
            <person name="McGilp L."/>
            <person name="Shao M."/>
            <person name="Duquette J."/>
            <person name="Hirsch C.N."/>
            <person name="Kimball J."/>
        </authorList>
    </citation>
    <scope>NUCLEOTIDE SEQUENCE</scope>
    <source>
        <tissue evidence="2">Fresh leaf tissue</tissue>
    </source>
</reference>
<accession>A0A8J5TL16</accession>
<proteinExistence type="predicted"/>
<organism evidence="2 3">
    <name type="scientific">Zizania palustris</name>
    <name type="common">Northern wild rice</name>
    <dbReference type="NCBI Taxonomy" id="103762"/>
    <lineage>
        <taxon>Eukaryota</taxon>
        <taxon>Viridiplantae</taxon>
        <taxon>Streptophyta</taxon>
        <taxon>Embryophyta</taxon>
        <taxon>Tracheophyta</taxon>
        <taxon>Spermatophyta</taxon>
        <taxon>Magnoliopsida</taxon>
        <taxon>Liliopsida</taxon>
        <taxon>Poales</taxon>
        <taxon>Poaceae</taxon>
        <taxon>BOP clade</taxon>
        <taxon>Oryzoideae</taxon>
        <taxon>Oryzeae</taxon>
        <taxon>Zizaniinae</taxon>
        <taxon>Zizania</taxon>
    </lineage>
</organism>
<name>A0A8J5TL16_ZIZPA</name>
<gene>
    <name evidence="2" type="ORF">GUJ93_ZPchr0014g47528</name>
</gene>
<feature type="region of interest" description="Disordered" evidence="1">
    <location>
        <begin position="54"/>
        <end position="80"/>
    </location>
</feature>
<reference evidence="2" key="2">
    <citation type="submission" date="2021-02" db="EMBL/GenBank/DDBJ databases">
        <authorList>
            <person name="Kimball J.A."/>
            <person name="Haas M.W."/>
            <person name="Macchietto M."/>
            <person name="Kono T."/>
            <person name="Duquette J."/>
            <person name="Shao M."/>
        </authorList>
    </citation>
    <scope>NUCLEOTIDE SEQUENCE</scope>
    <source>
        <tissue evidence="2">Fresh leaf tissue</tissue>
    </source>
</reference>
<dbReference type="EMBL" id="JAAALK010000086">
    <property type="protein sequence ID" value="KAG8082596.1"/>
    <property type="molecule type" value="Genomic_DNA"/>
</dbReference>
<evidence type="ECO:0000313" key="2">
    <source>
        <dbReference type="EMBL" id="KAG8082596.1"/>
    </source>
</evidence>
<sequence length="91" mass="8849">MKPLVSSAARSSAVLPSMSLTNLRAPFASAGGLPSPPAVATALAGGGGGLACPISTGLRKERDTDPTQVPNDKGGNVATSLNLVSSGSGFL</sequence>
<evidence type="ECO:0000256" key="1">
    <source>
        <dbReference type="SAM" id="MobiDB-lite"/>
    </source>
</evidence>
<dbReference type="AlphaFoldDB" id="A0A8J5TL16"/>
<dbReference type="Proteomes" id="UP000729402">
    <property type="component" value="Unassembled WGS sequence"/>
</dbReference>